<comment type="similarity">
    <text evidence="2 9 10">Belongs to the RecF family.</text>
</comment>
<feature type="domain" description="RecF/RecN/SMC N-terminal" evidence="11">
    <location>
        <begin position="17"/>
        <end position="350"/>
    </location>
</feature>
<dbReference type="PANTHER" id="PTHR32182">
    <property type="entry name" value="DNA REPLICATION AND REPAIR PROTEIN RECF"/>
    <property type="match status" value="1"/>
</dbReference>
<dbReference type="SUPFAM" id="SSF52540">
    <property type="entry name" value="P-loop containing nucleoside triphosphate hydrolases"/>
    <property type="match status" value="1"/>
</dbReference>
<evidence type="ECO:0000256" key="2">
    <source>
        <dbReference type="ARBA" id="ARBA00008016"/>
    </source>
</evidence>
<keyword evidence="8 9" id="KW-0238">DNA-binding</keyword>
<evidence type="ECO:0000256" key="9">
    <source>
        <dbReference type="HAMAP-Rule" id="MF_00365"/>
    </source>
</evidence>
<keyword evidence="5 9" id="KW-0235">DNA replication</keyword>
<evidence type="ECO:0000256" key="4">
    <source>
        <dbReference type="ARBA" id="ARBA00022490"/>
    </source>
</evidence>
<keyword evidence="9 10" id="KW-0234">DNA repair</keyword>
<dbReference type="GO" id="GO:0003697">
    <property type="term" value="F:single-stranded DNA binding"/>
    <property type="evidence" value="ECO:0007669"/>
    <property type="project" value="UniProtKB-UniRule"/>
</dbReference>
<dbReference type="GO" id="GO:0000731">
    <property type="term" value="P:DNA synthesis involved in DNA repair"/>
    <property type="evidence" value="ECO:0007669"/>
    <property type="project" value="TreeGrafter"/>
</dbReference>
<keyword evidence="9 10" id="KW-0227">DNA damage</keyword>
<evidence type="ECO:0000256" key="8">
    <source>
        <dbReference type="ARBA" id="ARBA00023125"/>
    </source>
</evidence>
<dbReference type="GO" id="GO:0006302">
    <property type="term" value="P:double-strand break repair"/>
    <property type="evidence" value="ECO:0007669"/>
    <property type="project" value="TreeGrafter"/>
</dbReference>
<sequence length="384" mass="41641">MPATAPEAADRAEPAAVRRLTVTDFRSYDRATMEPDSRPVVLTGPNGAGKTNLLEAVSMLSPGLGLRRARLTEMTRRGAERWAVAAMVERHGETVAVGTGIAGDPGQEKRVARLDGESVGPMQLSGVTPVTWLTPQMDRLFLDGAAVRRRFMDRLILGFDPDHGARANRYERTMRERLRLLKDGNRDDRWLGALEAQMAEHGVAIAAARLAWAKRTARAVRAGIGPFPAAEIALEGLETALDGRPAVEVEEGLMAGLRDGREEDARAGMTRLGPHRSDLAVRHLSRDAAAEQCSTGEQKALLIALILADARMQAAERGVTPILLLDEVAAHLDADRRAALYDEIAALGSQAWMTGTEGHLFDMLGERAQHYEVRDSALTPASRS</sequence>
<evidence type="ECO:0000259" key="11">
    <source>
        <dbReference type="Pfam" id="PF02463"/>
    </source>
</evidence>
<dbReference type="PROSITE" id="PS00617">
    <property type="entry name" value="RECF_1"/>
    <property type="match status" value="1"/>
</dbReference>
<evidence type="ECO:0000256" key="10">
    <source>
        <dbReference type="RuleBase" id="RU000578"/>
    </source>
</evidence>
<dbReference type="NCBIfam" id="TIGR00611">
    <property type="entry name" value="recf"/>
    <property type="match status" value="1"/>
</dbReference>
<dbReference type="Proteomes" id="UP000229498">
    <property type="component" value="Unassembled WGS sequence"/>
</dbReference>
<keyword evidence="6 9" id="KW-0547">Nucleotide-binding</keyword>
<dbReference type="InterPro" id="IPR003395">
    <property type="entry name" value="RecF/RecN/SMC_N"/>
</dbReference>
<evidence type="ECO:0000256" key="1">
    <source>
        <dbReference type="ARBA" id="ARBA00004496"/>
    </source>
</evidence>
<dbReference type="AlphaFoldDB" id="A0A2M9G5L2"/>
<dbReference type="EMBL" id="PHIG01000011">
    <property type="protein sequence ID" value="PJK30956.1"/>
    <property type="molecule type" value="Genomic_DNA"/>
</dbReference>
<evidence type="ECO:0000313" key="13">
    <source>
        <dbReference type="Proteomes" id="UP000229498"/>
    </source>
</evidence>
<dbReference type="GO" id="GO:0006260">
    <property type="term" value="P:DNA replication"/>
    <property type="evidence" value="ECO:0007669"/>
    <property type="project" value="UniProtKB-UniRule"/>
</dbReference>
<evidence type="ECO:0000256" key="6">
    <source>
        <dbReference type="ARBA" id="ARBA00022741"/>
    </source>
</evidence>
<comment type="caution">
    <text evidence="12">The sequence shown here is derived from an EMBL/GenBank/DDBJ whole genome shotgun (WGS) entry which is preliminary data.</text>
</comment>
<keyword evidence="9 10" id="KW-0742">SOS response</keyword>
<dbReference type="GO" id="GO:0009432">
    <property type="term" value="P:SOS response"/>
    <property type="evidence" value="ECO:0007669"/>
    <property type="project" value="UniProtKB-UniRule"/>
</dbReference>
<dbReference type="InterPro" id="IPR027417">
    <property type="entry name" value="P-loop_NTPase"/>
</dbReference>
<proteinExistence type="inferred from homology"/>
<dbReference type="OrthoDB" id="9803889at2"/>
<dbReference type="Gene3D" id="1.20.1050.90">
    <property type="entry name" value="RecF/RecN/SMC, N-terminal domain"/>
    <property type="match status" value="1"/>
</dbReference>
<comment type="subcellular location">
    <subcellularLocation>
        <location evidence="1 9 10">Cytoplasm</location>
    </subcellularLocation>
</comment>
<feature type="binding site" evidence="9">
    <location>
        <begin position="44"/>
        <end position="51"/>
    </location>
    <ligand>
        <name>ATP</name>
        <dbReference type="ChEBI" id="CHEBI:30616"/>
    </ligand>
</feature>
<keyword evidence="7 9" id="KW-0067">ATP-binding</keyword>
<dbReference type="InterPro" id="IPR018078">
    <property type="entry name" value="DNA-binding_RecF_CS"/>
</dbReference>
<keyword evidence="4 9" id="KW-0963">Cytoplasm</keyword>
<evidence type="ECO:0000256" key="5">
    <source>
        <dbReference type="ARBA" id="ARBA00022705"/>
    </source>
</evidence>
<evidence type="ECO:0000256" key="7">
    <source>
        <dbReference type="ARBA" id="ARBA00022840"/>
    </source>
</evidence>
<dbReference type="InterPro" id="IPR042174">
    <property type="entry name" value="RecF_2"/>
</dbReference>
<evidence type="ECO:0000256" key="3">
    <source>
        <dbReference type="ARBA" id="ARBA00020170"/>
    </source>
</evidence>
<dbReference type="HAMAP" id="MF_00365">
    <property type="entry name" value="RecF"/>
    <property type="match status" value="1"/>
</dbReference>
<dbReference type="RefSeq" id="WP_109792575.1">
    <property type="nucleotide sequence ID" value="NZ_PHIG01000011.1"/>
</dbReference>
<accession>A0A2M9G5L2</accession>
<dbReference type="GO" id="GO:0005524">
    <property type="term" value="F:ATP binding"/>
    <property type="evidence" value="ECO:0007669"/>
    <property type="project" value="UniProtKB-UniRule"/>
</dbReference>
<keyword evidence="13" id="KW-1185">Reference proteome</keyword>
<dbReference type="Gene3D" id="3.40.50.300">
    <property type="entry name" value="P-loop containing nucleotide triphosphate hydrolases"/>
    <property type="match status" value="1"/>
</dbReference>
<dbReference type="PANTHER" id="PTHR32182:SF0">
    <property type="entry name" value="DNA REPLICATION AND REPAIR PROTEIN RECF"/>
    <property type="match status" value="1"/>
</dbReference>
<protein>
    <recommendedName>
        <fullName evidence="3 9">DNA replication and repair protein RecF</fullName>
    </recommendedName>
</protein>
<gene>
    <name evidence="9" type="primary">recF</name>
    <name evidence="12" type="ORF">CVT23_03575</name>
</gene>
<dbReference type="Pfam" id="PF02463">
    <property type="entry name" value="SMC_N"/>
    <property type="match status" value="1"/>
</dbReference>
<organism evidence="12 13">
    <name type="scientific">Minwuia thermotolerans</name>
    <dbReference type="NCBI Taxonomy" id="2056226"/>
    <lineage>
        <taxon>Bacteria</taxon>
        <taxon>Pseudomonadati</taxon>
        <taxon>Pseudomonadota</taxon>
        <taxon>Alphaproteobacteria</taxon>
        <taxon>Minwuiales</taxon>
        <taxon>Minwuiaceae</taxon>
        <taxon>Minwuia</taxon>
    </lineage>
</organism>
<comment type="function">
    <text evidence="9 10">The RecF protein is involved in DNA metabolism; it is required for DNA replication and normal SOS inducibility. RecF binds preferentially to single-stranded, linear DNA. It also seems to bind ATP.</text>
</comment>
<dbReference type="InterPro" id="IPR001238">
    <property type="entry name" value="DNA-binding_RecF"/>
</dbReference>
<reference evidence="12 13" key="1">
    <citation type="submission" date="2017-11" db="EMBL/GenBank/DDBJ databases">
        <title>Draft genome sequence of Rhizobiales bacterium SY3-13.</title>
        <authorList>
            <person name="Sun C."/>
        </authorList>
    </citation>
    <scope>NUCLEOTIDE SEQUENCE [LARGE SCALE GENOMIC DNA]</scope>
    <source>
        <strain evidence="12 13">SY3-13</strain>
    </source>
</reference>
<evidence type="ECO:0000313" key="12">
    <source>
        <dbReference type="EMBL" id="PJK30956.1"/>
    </source>
</evidence>
<dbReference type="PROSITE" id="PS00618">
    <property type="entry name" value="RECF_2"/>
    <property type="match status" value="1"/>
</dbReference>
<dbReference type="GO" id="GO:0005737">
    <property type="term" value="C:cytoplasm"/>
    <property type="evidence" value="ECO:0007669"/>
    <property type="project" value="UniProtKB-SubCell"/>
</dbReference>
<name>A0A2M9G5L2_9PROT</name>